<dbReference type="SUPFAM" id="SSF47413">
    <property type="entry name" value="lambda repressor-like DNA-binding domains"/>
    <property type="match status" value="1"/>
</dbReference>
<gene>
    <name evidence="3" type="ORF">HQ47_08695</name>
    <name evidence="4" type="ORF">NCTC13100_01307</name>
</gene>
<keyword evidence="5" id="KW-1185">Reference proteome</keyword>
<reference evidence="4 6" key="2">
    <citation type="submission" date="2018-06" db="EMBL/GenBank/DDBJ databases">
        <authorList>
            <consortium name="Pathogen Informatics"/>
            <person name="Doyle S."/>
        </authorList>
    </citation>
    <scope>NUCLEOTIDE SEQUENCE [LARGE SCALE GENOMIC DNA]</scope>
    <source>
        <strain evidence="4 6">NCTC13100</strain>
    </source>
</reference>
<feature type="coiled-coil region" evidence="1">
    <location>
        <begin position="93"/>
        <end position="127"/>
    </location>
</feature>
<accession>A0A0A2E5P2</accession>
<reference evidence="3 5" key="1">
    <citation type="submission" date="2014-09" db="EMBL/GenBank/DDBJ databases">
        <title>Draft Genome Sequence of Porphyromonas macacae COT-192_OH2859.</title>
        <authorList>
            <person name="Wallis C."/>
            <person name="Deusch O."/>
            <person name="O'Flynn C."/>
            <person name="Davis I."/>
            <person name="Horsfall A."/>
            <person name="Kirkwood N."/>
            <person name="Harris S."/>
            <person name="Eisen J.A."/>
            <person name="Coil D.A."/>
            <person name="Darling A.E."/>
            <person name="Jospin G."/>
            <person name="Alexiev A."/>
        </authorList>
    </citation>
    <scope>NUCLEOTIDE SEQUENCE [LARGE SCALE GENOMIC DNA]</scope>
    <source>
        <strain evidence="5">COT-192 OH2859</strain>
        <strain evidence="3">COT-192_OH2859</strain>
    </source>
</reference>
<dbReference type="EMBL" id="UGTI01000001">
    <property type="protein sequence ID" value="SUB78154.1"/>
    <property type="molecule type" value="Genomic_DNA"/>
</dbReference>
<proteinExistence type="predicted"/>
<evidence type="ECO:0000259" key="2">
    <source>
        <dbReference type="PROSITE" id="PS50943"/>
    </source>
</evidence>
<dbReference type="PROSITE" id="PS50943">
    <property type="entry name" value="HTH_CROC1"/>
    <property type="match status" value="1"/>
</dbReference>
<protein>
    <submittedName>
        <fullName evidence="4">Plasmid maintenance system antidote protein</fullName>
    </submittedName>
</protein>
<evidence type="ECO:0000313" key="3">
    <source>
        <dbReference type="EMBL" id="KGN72932.1"/>
    </source>
</evidence>
<evidence type="ECO:0000313" key="6">
    <source>
        <dbReference type="Proteomes" id="UP000254263"/>
    </source>
</evidence>
<keyword evidence="1" id="KW-0175">Coiled coil</keyword>
<dbReference type="Proteomes" id="UP000030103">
    <property type="component" value="Unassembled WGS sequence"/>
</dbReference>
<evidence type="ECO:0000313" key="4">
    <source>
        <dbReference type="EMBL" id="SUB78154.1"/>
    </source>
</evidence>
<name>A0A0A2E5P2_9PORP</name>
<dbReference type="EMBL" id="JRFA01000025">
    <property type="protein sequence ID" value="KGN72932.1"/>
    <property type="molecule type" value="Genomic_DNA"/>
</dbReference>
<organism evidence="3 5">
    <name type="scientific">Porphyromonas macacae</name>
    <dbReference type="NCBI Taxonomy" id="28115"/>
    <lineage>
        <taxon>Bacteria</taxon>
        <taxon>Pseudomonadati</taxon>
        <taxon>Bacteroidota</taxon>
        <taxon>Bacteroidia</taxon>
        <taxon>Bacteroidales</taxon>
        <taxon>Porphyromonadaceae</taxon>
        <taxon>Porphyromonas</taxon>
    </lineage>
</organism>
<dbReference type="GO" id="GO:0003677">
    <property type="term" value="F:DNA binding"/>
    <property type="evidence" value="ECO:0007669"/>
    <property type="project" value="InterPro"/>
</dbReference>
<sequence>MADFFDNDAIRSRIEYYMESNGLTASAFADKANISRSTLSNILSGKSQITFPTLNRIIETYPDCNPNWLLIGGEAAPEEGLFAENKEVKPLENRFFEKELQEYKEKARELSFEIDRLKKTISQMESVENKTIDKIMVFYNDNSFETYTINKK</sequence>
<dbReference type="OrthoDB" id="1012573at2"/>
<dbReference type="eggNOG" id="COG3093">
    <property type="taxonomic scope" value="Bacteria"/>
</dbReference>
<dbReference type="InterPro" id="IPR001387">
    <property type="entry name" value="Cro/C1-type_HTH"/>
</dbReference>
<dbReference type="STRING" id="28115.HQ47_08695"/>
<dbReference type="InterPro" id="IPR010982">
    <property type="entry name" value="Lambda_DNA-bd_dom_sf"/>
</dbReference>
<dbReference type="CDD" id="cd00093">
    <property type="entry name" value="HTH_XRE"/>
    <property type="match status" value="1"/>
</dbReference>
<evidence type="ECO:0000256" key="1">
    <source>
        <dbReference type="SAM" id="Coils"/>
    </source>
</evidence>
<dbReference type="Proteomes" id="UP000254263">
    <property type="component" value="Unassembled WGS sequence"/>
</dbReference>
<dbReference type="AlphaFoldDB" id="A0A0A2E5P2"/>
<feature type="domain" description="HTH cro/C1-type" evidence="2">
    <location>
        <begin position="14"/>
        <end position="69"/>
    </location>
</feature>
<dbReference type="Pfam" id="PF01381">
    <property type="entry name" value="HTH_3"/>
    <property type="match status" value="1"/>
</dbReference>
<dbReference type="SMART" id="SM00530">
    <property type="entry name" value="HTH_XRE"/>
    <property type="match status" value="1"/>
</dbReference>
<dbReference type="Gene3D" id="1.10.260.40">
    <property type="entry name" value="lambda repressor-like DNA-binding domains"/>
    <property type="match status" value="1"/>
</dbReference>
<evidence type="ECO:0000313" key="5">
    <source>
        <dbReference type="Proteomes" id="UP000030103"/>
    </source>
</evidence>
<dbReference type="RefSeq" id="WP_018361151.1">
    <property type="nucleotide sequence ID" value="NZ_JRFA01000025.1"/>
</dbReference>